<feature type="region of interest" description="Disordered" evidence="1">
    <location>
        <begin position="86"/>
        <end position="110"/>
    </location>
</feature>
<dbReference type="AlphaFoldDB" id="A0A0N4WDS8"/>
<evidence type="ECO:0000313" key="2">
    <source>
        <dbReference type="WBParaSite" id="HPLM_0000875401-mRNA-1"/>
    </source>
</evidence>
<accession>A0A0N4WDS8</accession>
<organism evidence="2">
    <name type="scientific">Haemonchus placei</name>
    <name type="common">Barber's pole worm</name>
    <dbReference type="NCBI Taxonomy" id="6290"/>
    <lineage>
        <taxon>Eukaryota</taxon>
        <taxon>Metazoa</taxon>
        <taxon>Ecdysozoa</taxon>
        <taxon>Nematoda</taxon>
        <taxon>Chromadorea</taxon>
        <taxon>Rhabditida</taxon>
        <taxon>Rhabditina</taxon>
        <taxon>Rhabditomorpha</taxon>
        <taxon>Strongyloidea</taxon>
        <taxon>Trichostrongylidae</taxon>
        <taxon>Haemonchus</taxon>
    </lineage>
</organism>
<protein>
    <submittedName>
        <fullName evidence="2">CG12175</fullName>
    </submittedName>
</protein>
<reference evidence="2" key="1">
    <citation type="submission" date="2017-02" db="UniProtKB">
        <authorList>
            <consortium name="WormBaseParasite"/>
        </authorList>
    </citation>
    <scope>IDENTIFICATION</scope>
</reference>
<feature type="region of interest" description="Disordered" evidence="1">
    <location>
        <begin position="1"/>
        <end position="40"/>
    </location>
</feature>
<evidence type="ECO:0000256" key="1">
    <source>
        <dbReference type="SAM" id="MobiDB-lite"/>
    </source>
</evidence>
<feature type="compositionally biased region" description="Polar residues" evidence="1">
    <location>
        <begin position="17"/>
        <end position="34"/>
    </location>
</feature>
<proteinExistence type="predicted"/>
<dbReference type="WBParaSite" id="HPLM_0000875401-mRNA-1">
    <property type="protein sequence ID" value="HPLM_0000875401-mRNA-1"/>
    <property type="gene ID" value="HPLM_0000875401"/>
</dbReference>
<name>A0A0N4WDS8_HAEPC</name>
<sequence>LDERSDFGDRGVPAVPTPNSFAKRSASDILSSPDSELEPIDISLDDAGTVLAGVSTGGGGGGGGGGNVGATGGVGMHDSSKIIFLTTSKSGGTPSGGMGTELSKGRRRAL</sequence>